<gene>
    <name evidence="6" type="ORF">MYF79_24450</name>
</gene>
<dbReference type="RefSeq" id="WP_247810449.1">
    <property type="nucleotide sequence ID" value="NZ_CP095855.1"/>
</dbReference>
<dbReference type="EMBL" id="CP095855">
    <property type="protein sequence ID" value="UPK68108.1"/>
    <property type="molecule type" value="Genomic_DNA"/>
</dbReference>
<feature type="domain" description="HTH araC/xylS-type" evidence="5">
    <location>
        <begin position="174"/>
        <end position="267"/>
    </location>
</feature>
<evidence type="ECO:0000259" key="5">
    <source>
        <dbReference type="PROSITE" id="PS01124"/>
    </source>
</evidence>
<organism evidence="6 7">
    <name type="scientific">Chitinophaga filiformis</name>
    <name type="common">Myxococcus filiformis</name>
    <name type="synonym">Flexibacter filiformis</name>
    <dbReference type="NCBI Taxonomy" id="104663"/>
    <lineage>
        <taxon>Bacteria</taxon>
        <taxon>Pseudomonadati</taxon>
        <taxon>Bacteroidota</taxon>
        <taxon>Chitinophagia</taxon>
        <taxon>Chitinophagales</taxon>
        <taxon>Chitinophagaceae</taxon>
        <taxon>Chitinophaga</taxon>
    </lineage>
</organism>
<dbReference type="PANTHER" id="PTHR46796">
    <property type="entry name" value="HTH-TYPE TRANSCRIPTIONAL ACTIVATOR RHAS-RELATED"/>
    <property type="match status" value="1"/>
</dbReference>
<sequence>MLNTGDIRSLQKPIILFNNYGSDFIEGEAFVTDHIFSYIISGTQEIWSGNQTYAFKAGDYRFFRRNQLTKYVKRPAPQGFKSIAVHIDQGTLREMAALYGNHHKSPYQGKEVELLKPYSSLESYVNSLTPYSNGSGIYEEALVSLKAKELVLLLLQTNPLVGQALFDFSVPGKIDLVAFMNTHYRYNVGLDRMAYLTGRSLSTFKRDFKRAFNTTAGRWLTKRRLEEANYLITQKGKTASEIYLDLGFEDLSHFSSAYKKIFGTSPSYRWLP</sequence>
<keyword evidence="7" id="KW-1185">Reference proteome</keyword>
<dbReference type="Pfam" id="PF22200">
    <property type="entry name" value="ExsA_N"/>
    <property type="match status" value="1"/>
</dbReference>
<dbReference type="InterPro" id="IPR054015">
    <property type="entry name" value="ExsA-like_N"/>
</dbReference>
<reference evidence="6 7" key="1">
    <citation type="submission" date="2022-04" db="EMBL/GenBank/DDBJ databases">
        <title>The arsenic-methylating capacity of Chitinophaga filiformis YT5 during chitin decomposition.</title>
        <authorList>
            <person name="Chen G."/>
            <person name="Liang Y."/>
        </authorList>
    </citation>
    <scope>NUCLEOTIDE SEQUENCE [LARGE SCALE GENOMIC DNA]</scope>
    <source>
        <strain evidence="6 7">YT5</strain>
    </source>
</reference>
<keyword evidence="1" id="KW-0963">Cytoplasm</keyword>
<dbReference type="Gene3D" id="1.10.10.60">
    <property type="entry name" value="Homeodomain-like"/>
    <property type="match status" value="1"/>
</dbReference>
<dbReference type="InterPro" id="IPR037923">
    <property type="entry name" value="HTH-like"/>
</dbReference>
<keyword evidence="2" id="KW-0805">Transcription regulation</keyword>
<name>A0ABY4HYV1_CHIFI</name>
<protein>
    <submittedName>
        <fullName evidence="6">AraC family transcriptional regulator</fullName>
    </submittedName>
</protein>
<evidence type="ECO:0000256" key="4">
    <source>
        <dbReference type="ARBA" id="ARBA00023163"/>
    </source>
</evidence>
<evidence type="ECO:0000256" key="2">
    <source>
        <dbReference type="ARBA" id="ARBA00023015"/>
    </source>
</evidence>
<keyword evidence="3" id="KW-0238">DNA-binding</keyword>
<dbReference type="InterPro" id="IPR050204">
    <property type="entry name" value="AraC_XylS_family_regulators"/>
</dbReference>
<dbReference type="PANTHER" id="PTHR46796:SF13">
    <property type="entry name" value="HTH-TYPE TRANSCRIPTIONAL ACTIVATOR RHAS"/>
    <property type="match status" value="1"/>
</dbReference>
<dbReference type="InterPro" id="IPR018060">
    <property type="entry name" value="HTH_AraC"/>
</dbReference>
<dbReference type="SMART" id="SM00342">
    <property type="entry name" value="HTH_ARAC"/>
    <property type="match status" value="1"/>
</dbReference>
<evidence type="ECO:0000313" key="6">
    <source>
        <dbReference type="EMBL" id="UPK68108.1"/>
    </source>
</evidence>
<dbReference type="SUPFAM" id="SSF51215">
    <property type="entry name" value="Regulatory protein AraC"/>
    <property type="match status" value="1"/>
</dbReference>
<accession>A0ABY4HYV1</accession>
<evidence type="ECO:0000256" key="1">
    <source>
        <dbReference type="ARBA" id="ARBA00022490"/>
    </source>
</evidence>
<dbReference type="PROSITE" id="PS01124">
    <property type="entry name" value="HTH_ARAC_FAMILY_2"/>
    <property type="match status" value="1"/>
</dbReference>
<proteinExistence type="predicted"/>
<dbReference type="Pfam" id="PF12833">
    <property type="entry name" value="HTH_18"/>
    <property type="match status" value="1"/>
</dbReference>
<evidence type="ECO:0000256" key="3">
    <source>
        <dbReference type="ARBA" id="ARBA00023125"/>
    </source>
</evidence>
<dbReference type="Proteomes" id="UP000830198">
    <property type="component" value="Chromosome"/>
</dbReference>
<evidence type="ECO:0000313" key="7">
    <source>
        <dbReference type="Proteomes" id="UP000830198"/>
    </source>
</evidence>
<dbReference type="InterPro" id="IPR009057">
    <property type="entry name" value="Homeodomain-like_sf"/>
</dbReference>
<dbReference type="SUPFAM" id="SSF46689">
    <property type="entry name" value="Homeodomain-like"/>
    <property type="match status" value="1"/>
</dbReference>
<keyword evidence="4" id="KW-0804">Transcription</keyword>